<protein>
    <recommendedName>
        <fullName evidence="8">Major facilitator superfamily (MFS) profile domain-containing protein</fullName>
    </recommendedName>
</protein>
<comment type="subcellular location">
    <subcellularLocation>
        <location evidence="1">Membrane</location>
        <topology evidence="1">Multi-pass membrane protein</topology>
    </subcellularLocation>
</comment>
<proteinExistence type="predicted"/>
<sequence>MHSKPNERTPLVVHNPESTATRRPTPLPKGQLAIILLCQFCEAIAIESPTPYVPQFVRDLPITRGDPRKVGYYSGLLGTVPCLAQAFSVMQWGRLSDHVGRKPIILTGLLATMTSTMLFGLQHKFSTALLCWSIGGLLSGNNSVERSVIGELTDSTNRSRAISLVYLGYSIGSAIGNLLGGTLVRPSIRFHEHFVSDFWGEHPYFLPGMVCSLVLLLPFCAVALKFKETNRRSLTTTSYDYTHTGDSCTASEDPVAFRNLLVYPVLFSISNYVIAVSLDACFWALFPLFLTIPVNVGGLGLEPSKISYIIASYQLANAFCQYFCFVPVTQRFGDKAVFISAIAASVPSFILLPVINTVARHMGATSSWVCILVGVLLLCRTIFVMSYGSIYMYITASAPNEKSLGGTHGMAQTAVSVARAICPAITSALFSCSIEKNVLGGYAIYVVLR</sequence>
<keyword evidence="10" id="KW-1185">Reference proteome</keyword>
<dbReference type="GO" id="GO:0022857">
    <property type="term" value="F:transmembrane transporter activity"/>
    <property type="evidence" value="ECO:0007669"/>
    <property type="project" value="InterPro"/>
</dbReference>
<dbReference type="OrthoDB" id="419616at2759"/>
<dbReference type="Pfam" id="PF07690">
    <property type="entry name" value="MFS_1"/>
    <property type="match status" value="1"/>
</dbReference>
<dbReference type="InterPro" id="IPR011701">
    <property type="entry name" value="MFS"/>
</dbReference>
<gene>
    <name evidence="9" type="ORF">CVT24_005691</name>
</gene>
<comment type="caution">
    <text evidence="9">The sequence shown here is derived from an EMBL/GenBank/DDBJ whole genome shotgun (WGS) entry which is preliminary data.</text>
</comment>
<evidence type="ECO:0000256" key="3">
    <source>
        <dbReference type="ARBA" id="ARBA00022692"/>
    </source>
</evidence>
<keyword evidence="4 7" id="KW-1133">Transmembrane helix</keyword>
<evidence type="ECO:0000256" key="1">
    <source>
        <dbReference type="ARBA" id="ARBA00004141"/>
    </source>
</evidence>
<evidence type="ECO:0000256" key="2">
    <source>
        <dbReference type="ARBA" id="ARBA00022448"/>
    </source>
</evidence>
<evidence type="ECO:0000256" key="6">
    <source>
        <dbReference type="SAM" id="MobiDB-lite"/>
    </source>
</evidence>
<keyword evidence="2" id="KW-0813">Transport</keyword>
<dbReference type="AlphaFoldDB" id="A0A409V983"/>
<evidence type="ECO:0000256" key="5">
    <source>
        <dbReference type="ARBA" id="ARBA00023136"/>
    </source>
</evidence>
<dbReference type="Gene3D" id="1.20.1250.20">
    <property type="entry name" value="MFS general substrate transporter like domains"/>
    <property type="match status" value="1"/>
</dbReference>
<feature type="transmembrane region" description="Helical" evidence="7">
    <location>
        <begin position="70"/>
        <end position="92"/>
    </location>
</feature>
<feature type="transmembrane region" description="Helical" evidence="7">
    <location>
        <begin position="204"/>
        <end position="224"/>
    </location>
</feature>
<dbReference type="InParanoid" id="A0A409V983"/>
<feature type="transmembrane region" description="Helical" evidence="7">
    <location>
        <begin position="260"/>
        <end position="286"/>
    </location>
</feature>
<dbReference type="PANTHER" id="PTHR23504:SF15">
    <property type="entry name" value="MAJOR FACILITATOR SUPERFAMILY (MFS) PROFILE DOMAIN-CONTAINING PROTEIN"/>
    <property type="match status" value="1"/>
</dbReference>
<dbReference type="GO" id="GO:0016020">
    <property type="term" value="C:membrane"/>
    <property type="evidence" value="ECO:0007669"/>
    <property type="project" value="UniProtKB-SubCell"/>
</dbReference>
<organism evidence="9 10">
    <name type="scientific">Panaeolus cyanescens</name>
    <dbReference type="NCBI Taxonomy" id="181874"/>
    <lineage>
        <taxon>Eukaryota</taxon>
        <taxon>Fungi</taxon>
        <taxon>Dikarya</taxon>
        <taxon>Basidiomycota</taxon>
        <taxon>Agaricomycotina</taxon>
        <taxon>Agaricomycetes</taxon>
        <taxon>Agaricomycetidae</taxon>
        <taxon>Agaricales</taxon>
        <taxon>Agaricineae</taxon>
        <taxon>Galeropsidaceae</taxon>
        <taxon>Panaeolus</taxon>
    </lineage>
</organism>
<dbReference type="InterPro" id="IPR036259">
    <property type="entry name" value="MFS_trans_sf"/>
</dbReference>
<dbReference type="PANTHER" id="PTHR23504">
    <property type="entry name" value="MAJOR FACILITATOR SUPERFAMILY DOMAIN-CONTAINING PROTEIN 10"/>
    <property type="match status" value="1"/>
</dbReference>
<dbReference type="InterPro" id="IPR020846">
    <property type="entry name" value="MFS_dom"/>
</dbReference>
<feature type="transmembrane region" description="Helical" evidence="7">
    <location>
        <begin position="306"/>
        <end position="325"/>
    </location>
</feature>
<evidence type="ECO:0000313" key="9">
    <source>
        <dbReference type="EMBL" id="PPQ63231.1"/>
    </source>
</evidence>
<feature type="transmembrane region" description="Helical" evidence="7">
    <location>
        <begin position="164"/>
        <end position="184"/>
    </location>
</feature>
<dbReference type="SUPFAM" id="SSF103473">
    <property type="entry name" value="MFS general substrate transporter"/>
    <property type="match status" value="1"/>
</dbReference>
<dbReference type="EMBL" id="NHTK01006128">
    <property type="protein sequence ID" value="PPQ63231.1"/>
    <property type="molecule type" value="Genomic_DNA"/>
</dbReference>
<feature type="transmembrane region" description="Helical" evidence="7">
    <location>
        <begin position="365"/>
        <end position="394"/>
    </location>
</feature>
<keyword evidence="5 7" id="KW-0472">Membrane</keyword>
<accession>A0A409V983</accession>
<evidence type="ECO:0000256" key="4">
    <source>
        <dbReference type="ARBA" id="ARBA00022989"/>
    </source>
</evidence>
<evidence type="ECO:0000259" key="8">
    <source>
        <dbReference type="PROSITE" id="PS50850"/>
    </source>
</evidence>
<evidence type="ECO:0000313" key="10">
    <source>
        <dbReference type="Proteomes" id="UP000284842"/>
    </source>
</evidence>
<evidence type="ECO:0000256" key="7">
    <source>
        <dbReference type="SAM" id="Phobius"/>
    </source>
</evidence>
<feature type="domain" description="Major facilitator superfamily (MFS) profile" evidence="8">
    <location>
        <begin position="31"/>
        <end position="449"/>
    </location>
</feature>
<keyword evidence="3 7" id="KW-0812">Transmembrane</keyword>
<dbReference type="PROSITE" id="PS50850">
    <property type="entry name" value="MFS"/>
    <property type="match status" value="1"/>
</dbReference>
<name>A0A409V983_9AGAR</name>
<reference evidence="9 10" key="1">
    <citation type="journal article" date="2018" name="Evol. Lett.">
        <title>Horizontal gene cluster transfer increased hallucinogenic mushroom diversity.</title>
        <authorList>
            <person name="Reynolds H.T."/>
            <person name="Vijayakumar V."/>
            <person name="Gluck-Thaler E."/>
            <person name="Korotkin H.B."/>
            <person name="Matheny P.B."/>
            <person name="Slot J.C."/>
        </authorList>
    </citation>
    <scope>NUCLEOTIDE SEQUENCE [LARGE SCALE GENOMIC DNA]</scope>
    <source>
        <strain evidence="9 10">2629</strain>
    </source>
</reference>
<dbReference type="Proteomes" id="UP000284842">
    <property type="component" value="Unassembled WGS sequence"/>
</dbReference>
<feature type="transmembrane region" description="Helical" evidence="7">
    <location>
        <begin position="104"/>
        <end position="121"/>
    </location>
</feature>
<feature type="transmembrane region" description="Helical" evidence="7">
    <location>
        <begin position="337"/>
        <end position="359"/>
    </location>
</feature>
<feature type="region of interest" description="Disordered" evidence="6">
    <location>
        <begin position="1"/>
        <end position="25"/>
    </location>
</feature>